<proteinExistence type="predicted"/>
<evidence type="ECO:0000313" key="3">
    <source>
        <dbReference type="Proteomes" id="UP001224775"/>
    </source>
</evidence>
<sequence>MADETHQAATPPALVGDEDESSRGEGATDLWAATAIANVEEEEEEEPPATTITSEDITVTHAEGETFTMPQTDTAQSSNTPANEFLAAMSNLGSVISIKAREVDQQTGISKKVANVNEKYHVSEKWSNLTTVTKQKTLEIDEKYQVADKWSNLTSSVAARLEQIKEDRRKRMEETASADAAGGSNKNNNLLARENVIKSLNGATTWVSQRIQGIRAAGSVDENDGRETELPESSDANDVLLLKSAFVERESRWLRHLVLLCIYV</sequence>
<evidence type="ECO:0000313" key="2">
    <source>
        <dbReference type="EMBL" id="KAK1742806.1"/>
    </source>
</evidence>
<accession>A0AAD8YAE5</accession>
<feature type="region of interest" description="Disordered" evidence="1">
    <location>
        <begin position="1"/>
        <end position="29"/>
    </location>
</feature>
<dbReference type="AlphaFoldDB" id="A0AAD8YAE5"/>
<name>A0AAD8YAE5_9STRA</name>
<organism evidence="2 3">
    <name type="scientific">Skeletonema marinoi</name>
    <dbReference type="NCBI Taxonomy" id="267567"/>
    <lineage>
        <taxon>Eukaryota</taxon>
        <taxon>Sar</taxon>
        <taxon>Stramenopiles</taxon>
        <taxon>Ochrophyta</taxon>
        <taxon>Bacillariophyta</taxon>
        <taxon>Coscinodiscophyceae</taxon>
        <taxon>Thalassiosirophycidae</taxon>
        <taxon>Thalassiosirales</taxon>
        <taxon>Skeletonemataceae</taxon>
        <taxon>Skeletonema</taxon>
        <taxon>Skeletonema marinoi-dohrnii complex</taxon>
    </lineage>
</organism>
<gene>
    <name evidence="2" type="ORF">QTG54_006403</name>
</gene>
<comment type="caution">
    <text evidence="2">The sequence shown here is derived from an EMBL/GenBank/DDBJ whole genome shotgun (WGS) entry which is preliminary data.</text>
</comment>
<protein>
    <submittedName>
        <fullName evidence="2">Uncharacterized protein</fullName>
    </submittedName>
</protein>
<dbReference type="EMBL" id="JATAAI010000010">
    <property type="protein sequence ID" value="KAK1742806.1"/>
    <property type="molecule type" value="Genomic_DNA"/>
</dbReference>
<evidence type="ECO:0000256" key="1">
    <source>
        <dbReference type="SAM" id="MobiDB-lite"/>
    </source>
</evidence>
<dbReference type="Proteomes" id="UP001224775">
    <property type="component" value="Unassembled WGS sequence"/>
</dbReference>
<reference evidence="2" key="1">
    <citation type="submission" date="2023-06" db="EMBL/GenBank/DDBJ databases">
        <title>Survivors Of The Sea: Transcriptome response of Skeletonema marinoi to long-term dormancy.</title>
        <authorList>
            <person name="Pinder M.I.M."/>
            <person name="Kourtchenko O."/>
            <person name="Robertson E.K."/>
            <person name="Larsson T."/>
            <person name="Maumus F."/>
            <person name="Osuna-Cruz C.M."/>
            <person name="Vancaester E."/>
            <person name="Stenow R."/>
            <person name="Vandepoele K."/>
            <person name="Ploug H."/>
            <person name="Bruchert V."/>
            <person name="Godhe A."/>
            <person name="Topel M."/>
        </authorList>
    </citation>
    <scope>NUCLEOTIDE SEQUENCE</scope>
    <source>
        <strain evidence="2">R05AC</strain>
    </source>
</reference>
<keyword evidence="3" id="KW-1185">Reference proteome</keyword>